<dbReference type="EMBL" id="BOSE01000012">
    <property type="protein sequence ID" value="GIP19021.1"/>
    <property type="molecule type" value="Genomic_DNA"/>
</dbReference>
<sequence>MGVRHAREYSEILQELTEAIAVIDDSYLFFEMEAADWNELDKAEQRDVLEALADDVFYGLGEHHEIAVGSGFVTYVPLLHRIEVKTNEEYRVVHLI</sequence>
<dbReference type="RefSeq" id="WP_213519682.1">
    <property type="nucleotide sequence ID" value="NZ_BOSE01000012.1"/>
</dbReference>
<organism evidence="1 2">
    <name type="scientific">Paenibacillus montaniterrae</name>
    <dbReference type="NCBI Taxonomy" id="429341"/>
    <lineage>
        <taxon>Bacteria</taxon>
        <taxon>Bacillati</taxon>
        <taxon>Bacillota</taxon>
        <taxon>Bacilli</taxon>
        <taxon>Bacillales</taxon>
        <taxon>Paenibacillaceae</taxon>
        <taxon>Paenibacillus</taxon>
    </lineage>
</organism>
<evidence type="ECO:0000313" key="2">
    <source>
        <dbReference type="Proteomes" id="UP000683139"/>
    </source>
</evidence>
<accession>A0A919YV15</accession>
<evidence type="ECO:0000313" key="1">
    <source>
        <dbReference type="EMBL" id="GIP19021.1"/>
    </source>
</evidence>
<gene>
    <name evidence="1" type="ORF">J40TS1_46630</name>
</gene>
<reference evidence="1" key="1">
    <citation type="submission" date="2021-03" db="EMBL/GenBank/DDBJ databases">
        <title>Antimicrobial resistance genes in bacteria isolated from Japanese honey, and their potential for conferring macrolide and lincosamide resistance in the American foulbrood pathogen Paenibacillus larvae.</title>
        <authorList>
            <person name="Okamoto M."/>
            <person name="Kumagai M."/>
            <person name="Kanamori H."/>
            <person name="Takamatsu D."/>
        </authorList>
    </citation>
    <scope>NUCLEOTIDE SEQUENCE</scope>
    <source>
        <strain evidence="1">J40TS1</strain>
    </source>
</reference>
<proteinExistence type="predicted"/>
<comment type="caution">
    <text evidence="1">The sequence shown here is derived from an EMBL/GenBank/DDBJ whole genome shotgun (WGS) entry which is preliminary data.</text>
</comment>
<keyword evidence="2" id="KW-1185">Reference proteome</keyword>
<protein>
    <submittedName>
        <fullName evidence="1">Uncharacterized protein</fullName>
    </submittedName>
</protein>
<dbReference type="Proteomes" id="UP000683139">
    <property type="component" value="Unassembled WGS sequence"/>
</dbReference>
<name>A0A919YV15_9BACL</name>
<dbReference type="AlphaFoldDB" id="A0A919YV15"/>